<reference evidence="1 2" key="1">
    <citation type="submission" date="2019-04" db="EMBL/GenBank/DDBJ databases">
        <title>Draft genome of the big-headed turtle Platysternon megacephalum.</title>
        <authorList>
            <person name="Gong S."/>
        </authorList>
    </citation>
    <scope>NUCLEOTIDE SEQUENCE [LARGE SCALE GENOMIC DNA]</scope>
    <source>
        <strain evidence="1">DO16091913</strain>
        <tissue evidence="1">Muscle</tissue>
    </source>
</reference>
<reference evidence="1 2" key="2">
    <citation type="submission" date="2019-04" db="EMBL/GenBank/DDBJ databases">
        <title>The genome sequence of big-headed turtle.</title>
        <authorList>
            <person name="Gong S."/>
        </authorList>
    </citation>
    <scope>NUCLEOTIDE SEQUENCE [LARGE SCALE GENOMIC DNA]</scope>
    <source>
        <strain evidence="1">DO16091913</strain>
        <tissue evidence="1">Muscle</tissue>
    </source>
</reference>
<gene>
    <name evidence="1" type="ORF">DR999_PMT08399</name>
</gene>
<protein>
    <submittedName>
        <fullName evidence="1">Protein phosphatase 1 regulatory subunit 17</fullName>
    </submittedName>
</protein>
<evidence type="ECO:0000313" key="2">
    <source>
        <dbReference type="Proteomes" id="UP000297703"/>
    </source>
</evidence>
<dbReference type="AlphaFoldDB" id="A0A4D9EIE9"/>
<accession>A0A4D9EIE9</accession>
<name>A0A4D9EIE9_9SAUR</name>
<proteinExistence type="predicted"/>
<evidence type="ECO:0000313" key="1">
    <source>
        <dbReference type="EMBL" id="TFK08645.1"/>
    </source>
</evidence>
<dbReference type="Proteomes" id="UP000297703">
    <property type="component" value="Unassembled WGS sequence"/>
</dbReference>
<organism evidence="1 2">
    <name type="scientific">Platysternon megacephalum</name>
    <name type="common">big-headed turtle</name>
    <dbReference type="NCBI Taxonomy" id="55544"/>
    <lineage>
        <taxon>Eukaryota</taxon>
        <taxon>Metazoa</taxon>
        <taxon>Chordata</taxon>
        <taxon>Craniata</taxon>
        <taxon>Vertebrata</taxon>
        <taxon>Euteleostomi</taxon>
        <taxon>Archelosauria</taxon>
        <taxon>Testudinata</taxon>
        <taxon>Testudines</taxon>
        <taxon>Cryptodira</taxon>
        <taxon>Durocryptodira</taxon>
        <taxon>Testudinoidea</taxon>
        <taxon>Platysternidae</taxon>
        <taxon>Platysternon</taxon>
    </lineage>
</organism>
<keyword evidence="2" id="KW-1185">Reference proteome</keyword>
<dbReference type="EMBL" id="QXTE01000066">
    <property type="protein sequence ID" value="TFK08645.1"/>
    <property type="molecule type" value="Genomic_DNA"/>
</dbReference>
<sequence length="118" mass="13492">MQRALTAASLCHPPYTRLVRKDGTESFCQLYPLGWGYSLRDHSAHLSWNGIRGSQWSRVCAYPFEKGGGKGRSRIRRRLVMELLLLRKLMQGLIQQDTVPNFKHGNSPIGRLWGLNEP</sequence>
<comment type="caution">
    <text evidence="1">The sequence shown here is derived from an EMBL/GenBank/DDBJ whole genome shotgun (WGS) entry which is preliminary data.</text>
</comment>